<accession>A0A3B3XKE0</accession>
<dbReference type="InterPro" id="IPR008160">
    <property type="entry name" value="Collagen"/>
</dbReference>
<sequence length="226" mass="24071">NISWTLYIDYLLLAVQTAVLFLCFCATGEPGFPGSNGIPGGPGSKGEKGDPGSPGLPGPIGPVDIRGAKGDPGTPGSPGFPGPKGIAGLPGDPGLPGQDGRPGIPGPPGKGAKGRTWYPRESWWSWISRSKRHNGRYGNSRWAFLVLVEAQDFLAQKGTPAFQVHQVLQVSVALQVLRDCHSRALKEIKDLPGRLEDQVKDLGGTYHHMVGWMFLPGFLMLDGRSQ</sequence>
<keyword evidence="2" id="KW-0732">Signal</keyword>
<feature type="compositionally biased region" description="Low complexity" evidence="1">
    <location>
        <begin position="89"/>
        <end position="102"/>
    </location>
</feature>
<feature type="region of interest" description="Disordered" evidence="1">
    <location>
        <begin position="35"/>
        <end position="116"/>
    </location>
</feature>
<dbReference type="AlphaFoldDB" id="A0A3B3XKE0"/>
<dbReference type="Pfam" id="PF01391">
    <property type="entry name" value="Collagen"/>
    <property type="match status" value="1"/>
</dbReference>
<dbReference type="STRING" id="48701.ENSPMEP00000015469"/>
<dbReference type="Ensembl" id="ENSPMET00000033004.1">
    <property type="protein sequence ID" value="ENSPMEP00000015469.1"/>
    <property type="gene ID" value="ENSPMEG00000018004.1"/>
</dbReference>
<evidence type="ECO:0000256" key="2">
    <source>
        <dbReference type="SAM" id="SignalP"/>
    </source>
</evidence>
<feature type="chain" id="PRO_5017265503" evidence="2">
    <location>
        <begin position="29"/>
        <end position="226"/>
    </location>
</feature>
<dbReference type="PANTHER" id="PTHR24637:SF377">
    <property type="entry name" value="COLLAGEN TYPE IX ALPHA 1 CHAIN"/>
    <property type="match status" value="1"/>
</dbReference>
<keyword evidence="4" id="KW-1185">Reference proteome</keyword>
<reference evidence="3" key="2">
    <citation type="submission" date="2025-09" db="UniProtKB">
        <authorList>
            <consortium name="Ensembl"/>
        </authorList>
    </citation>
    <scope>IDENTIFICATION</scope>
</reference>
<dbReference type="PANTHER" id="PTHR24637">
    <property type="entry name" value="COLLAGEN"/>
    <property type="match status" value="1"/>
</dbReference>
<evidence type="ECO:0000313" key="3">
    <source>
        <dbReference type="Ensembl" id="ENSPMEP00000015469.1"/>
    </source>
</evidence>
<evidence type="ECO:0000256" key="1">
    <source>
        <dbReference type="SAM" id="MobiDB-lite"/>
    </source>
</evidence>
<reference evidence="3" key="1">
    <citation type="submission" date="2025-08" db="UniProtKB">
        <authorList>
            <consortium name="Ensembl"/>
        </authorList>
    </citation>
    <scope>IDENTIFICATION</scope>
</reference>
<name>A0A3B3XKE0_9TELE</name>
<proteinExistence type="predicted"/>
<organism evidence="3 4">
    <name type="scientific">Poecilia mexicana</name>
    <dbReference type="NCBI Taxonomy" id="48701"/>
    <lineage>
        <taxon>Eukaryota</taxon>
        <taxon>Metazoa</taxon>
        <taxon>Chordata</taxon>
        <taxon>Craniata</taxon>
        <taxon>Vertebrata</taxon>
        <taxon>Euteleostomi</taxon>
        <taxon>Actinopterygii</taxon>
        <taxon>Neopterygii</taxon>
        <taxon>Teleostei</taxon>
        <taxon>Neoteleostei</taxon>
        <taxon>Acanthomorphata</taxon>
        <taxon>Ovalentaria</taxon>
        <taxon>Atherinomorphae</taxon>
        <taxon>Cyprinodontiformes</taxon>
        <taxon>Poeciliidae</taxon>
        <taxon>Poeciliinae</taxon>
        <taxon>Poecilia</taxon>
    </lineage>
</organism>
<evidence type="ECO:0000313" key="4">
    <source>
        <dbReference type="Proteomes" id="UP000261480"/>
    </source>
</evidence>
<protein>
    <submittedName>
        <fullName evidence="3">Uncharacterized protein</fullName>
    </submittedName>
</protein>
<feature type="signal peptide" evidence="2">
    <location>
        <begin position="1"/>
        <end position="28"/>
    </location>
</feature>
<dbReference type="Proteomes" id="UP000261480">
    <property type="component" value="Unplaced"/>
</dbReference>